<name>A0ABX7ZMB2_9RALS</name>
<sequence>MTSMLEAAQALQALMHGQRQNKRLLRLSFPHDDAPAGALMVANRLEAYEGLSRDFQFTVEILSDNPDIALKDRWRRTDGLAGQEWRHRMRLDVVLCQAQAQMRMTAASSVLPGERRSRYSMRNIEF</sequence>
<keyword evidence="1" id="KW-0614">Plasmid</keyword>
<gene>
    <name evidence="1" type="ORF">GO998_22835</name>
</gene>
<reference evidence="1 2" key="1">
    <citation type="journal article" date="2021" name="Phytopathology">
        <title>Complete genome sequence of Ralstonia syzygii subsp. indonesiensis strain LLRS-1, isolated from wilted tobacco in China.</title>
        <authorList>
            <person name="Lu C.H."/>
            <person name="Li J.Y."/>
            <person name="Mi M.G."/>
            <person name="Lin Z.L."/>
            <person name="Jiang N."/>
            <person name="Gai X."/>
            <person name="Ma J.H."/>
            <person name="Lei L.P."/>
            <person name="Xia Z.Y."/>
        </authorList>
    </citation>
    <scope>NUCLEOTIDE SEQUENCE [LARGE SCALE GENOMIC DNA]</scope>
    <source>
        <strain evidence="1 2">LLRS-1</strain>
    </source>
</reference>
<dbReference type="EMBL" id="CP046730">
    <property type="protein sequence ID" value="QUP56506.1"/>
    <property type="molecule type" value="Genomic_DNA"/>
</dbReference>
<accession>A0ABX7ZMB2</accession>
<evidence type="ECO:0000313" key="2">
    <source>
        <dbReference type="Proteomes" id="UP000677898"/>
    </source>
</evidence>
<proteinExistence type="predicted"/>
<protein>
    <submittedName>
        <fullName evidence="1">Uncharacterized protein</fullName>
    </submittedName>
</protein>
<dbReference type="Gene3D" id="2.30.110.50">
    <property type="match status" value="1"/>
</dbReference>
<dbReference type="Proteomes" id="UP000677898">
    <property type="component" value="Plasmid pLLRS-1"/>
</dbReference>
<geneLocation type="plasmid" evidence="1 2">
    <name>pLLRS-1</name>
</geneLocation>
<organism evidence="1 2">
    <name type="scientific">Ralstonia syzygii</name>
    <dbReference type="NCBI Taxonomy" id="28097"/>
    <lineage>
        <taxon>Bacteria</taxon>
        <taxon>Pseudomonadati</taxon>
        <taxon>Pseudomonadota</taxon>
        <taxon>Betaproteobacteria</taxon>
        <taxon>Burkholderiales</taxon>
        <taxon>Burkholderiaceae</taxon>
        <taxon>Ralstonia</taxon>
        <taxon>Ralstonia solanacearum species complex</taxon>
    </lineage>
</organism>
<evidence type="ECO:0000313" key="1">
    <source>
        <dbReference type="EMBL" id="QUP56506.1"/>
    </source>
</evidence>
<keyword evidence="2" id="KW-1185">Reference proteome</keyword>